<evidence type="ECO:0000256" key="1">
    <source>
        <dbReference type="SAM" id="Phobius"/>
    </source>
</evidence>
<comment type="caution">
    <text evidence="3">The sequence shown here is derived from an EMBL/GenBank/DDBJ whole genome shotgun (WGS) entry which is preliminary data.</text>
</comment>
<evidence type="ECO:0008006" key="5">
    <source>
        <dbReference type="Google" id="ProtNLM"/>
    </source>
</evidence>
<keyword evidence="4" id="KW-1185">Reference proteome</keyword>
<sequence length="568" mass="60262">MLVATVLVSTFLSPSASALSMKMNTAASTPGLLSSIVSFAADAGDNALSRVQWLGSRVAGKEGEFEQSRNRRSSSVKSVSSSLQIDGIGGSVINNQRRQLLEYQESFAVQNSELPDKYKNYINQNPAKERQVWEALANLEQDMQQLDRLAGQKPQLSMLEFSLLSSAVLTAASGPFLLNGHVTGVLAPSAAALTAAIGIGAEYTGRVAVADGKEIAASCIQCAAEAESFLAQAERAKAITPLCVGIGATAATLALLVPVLLDSLSASVQVTTEVYLFCPLVAILSAAVASLAFEESGSFCRQAIGVGNRRFARSGLVGRSWLSSSEMIERKSRTLSSRWKIFSLSMLPAPVLGSLVPGALPTKTIVVAALAAVQSAYYLARAEGDIARATDAVALKARSAAVCDTYANQGARSSAILPFTSALSGFCAAATAALVELPFLESLAATGTFGSTLLQAVAVASFPALSALFAAAASVSKARCEVDAEAAMQAASTLALQYEDDDNDPILRPWQGVLELLRLTWKTSILDRVRRFRRGLNLSRRFRIARKRFQRRLNRQKKIYGRLKPAIA</sequence>
<dbReference type="InParanoid" id="A0A1Z5K3J6"/>
<feature type="signal peptide" evidence="2">
    <location>
        <begin position="1"/>
        <end position="18"/>
    </location>
</feature>
<feature type="transmembrane region" description="Helical" evidence="1">
    <location>
        <begin position="238"/>
        <end position="261"/>
    </location>
</feature>
<feature type="transmembrane region" description="Helical" evidence="1">
    <location>
        <begin position="273"/>
        <end position="293"/>
    </location>
</feature>
<dbReference type="OrthoDB" id="197739at2759"/>
<protein>
    <recommendedName>
        <fullName evidence="5">H(+)-exporting diphosphatase</fullName>
    </recommendedName>
</protein>
<dbReference type="AlphaFoldDB" id="A0A1Z5K3J6"/>
<dbReference type="EMBL" id="BDSP01000152">
    <property type="protein sequence ID" value="GAX20776.1"/>
    <property type="molecule type" value="Genomic_DNA"/>
</dbReference>
<evidence type="ECO:0000313" key="3">
    <source>
        <dbReference type="EMBL" id="GAX20776.1"/>
    </source>
</evidence>
<evidence type="ECO:0000256" key="2">
    <source>
        <dbReference type="SAM" id="SignalP"/>
    </source>
</evidence>
<keyword evidence="1" id="KW-0812">Transmembrane</keyword>
<evidence type="ECO:0000313" key="4">
    <source>
        <dbReference type="Proteomes" id="UP000198406"/>
    </source>
</evidence>
<gene>
    <name evidence="3" type="ORF">FisN_7Hh087</name>
</gene>
<reference evidence="3 4" key="1">
    <citation type="journal article" date="2015" name="Plant Cell">
        <title>Oil accumulation by the oleaginous diatom Fistulifera solaris as revealed by the genome and transcriptome.</title>
        <authorList>
            <person name="Tanaka T."/>
            <person name="Maeda Y."/>
            <person name="Veluchamy A."/>
            <person name="Tanaka M."/>
            <person name="Abida H."/>
            <person name="Marechal E."/>
            <person name="Bowler C."/>
            <person name="Muto M."/>
            <person name="Sunaga Y."/>
            <person name="Tanaka M."/>
            <person name="Yoshino T."/>
            <person name="Taniguchi T."/>
            <person name="Fukuda Y."/>
            <person name="Nemoto M."/>
            <person name="Matsumoto M."/>
            <person name="Wong P.S."/>
            <person name="Aburatani S."/>
            <person name="Fujibuchi W."/>
        </authorList>
    </citation>
    <scope>NUCLEOTIDE SEQUENCE [LARGE SCALE GENOMIC DNA]</scope>
    <source>
        <strain evidence="3 4">JPCC DA0580</strain>
    </source>
</reference>
<name>A0A1Z5K3J6_FISSO</name>
<keyword evidence="1" id="KW-0472">Membrane</keyword>
<accession>A0A1Z5K3J6</accession>
<proteinExistence type="predicted"/>
<dbReference type="Proteomes" id="UP000198406">
    <property type="component" value="Unassembled WGS sequence"/>
</dbReference>
<keyword evidence="2" id="KW-0732">Signal</keyword>
<organism evidence="3 4">
    <name type="scientific">Fistulifera solaris</name>
    <name type="common">Oleaginous diatom</name>
    <dbReference type="NCBI Taxonomy" id="1519565"/>
    <lineage>
        <taxon>Eukaryota</taxon>
        <taxon>Sar</taxon>
        <taxon>Stramenopiles</taxon>
        <taxon>Ochrophyta</taxon>
        <taxon>Bacillariophyta</taxon>
        <taxon>Bacillariophyceae</taxon>
        <taxon>Bacillariophycidae</taxon>
        <taxon>Naviculales</taxon>
        <taxon>Naviculaceae</taxon>
        <taxon>Fistulifera</taxon>
    </lineage>
</organism>
<keyword evidence="1" id="KW-1133">Transmembrane helix</keyword>
<feature type="chain" id="PRO_5012306397" description="H(+)-exporting diphosphatase" evidence="2">
    <location>
        <begin position="19"/>
        <end position="568"/>
    </location>
</feature>